<name>A0A1G2HPL6_9BACT</name>
<accession>A0A1G2HPL6</accession>
<dbReference type="EMBL" id="MHOO01000006">
    <property type="protein sequence ID" value="OGZ64393.1"/>
    <property type="molecule type" value="Genomic_DNA"/>
</dbReference>
<sequence length="169" mass="19808">MTCLCGKEALLTLADKVWCRSCFIDQFERRVKKVLREKPFQRGERVFVTGNVAAFVIKRIINMPLELVFAERTIEGEKAVVEWTLDDECVDFLERMSTDGQFKHDNQLKLFLHLRDSEVAAYAEMYGITFTPRKKNPLWTTFLSQCEPDMMYNLLRNAEELREMGGRLK</sequence>
<dbReference type="AlphaFoldDB" id="A0A1G2HPL6"/>
<evidence type="ECO:0000313" key="2">
    <source>
        <dbReference type="Proteomes" id="UP000176855"/>
    </source>
</evidence>
<proteinExistence type="predicted"/>
<protein>
    <submittedName>
        <fullName evidence="1">Uncharacterized protein</fullName>
    </submittedName>
</protein>
<comment type="caution">
    <text evidence="1">The sequence shown here is derived from an EMBL/GenBank/DDBJ whole genome shotgun (WGS) entry which is preliminary data.</text>
</comment>
<dbReference type="STRING" id="1802202.A2730_03915"/>
<reference evidence="1 2" key="1">
    <citation type="journal article" date="2016" name="Nat. Commun.">
        <title>Thousands of microbial genomes shed light on interconnected biogeochemical processes in an aquifer system.</title>
        <authorList>
            <person name="Anantharaman K."/>
            <person name="Brown C.T."/>
            <person name="Hug L.A."/>
            <person name="Sharon I."/>
            <person name="Castelle C.J."/>
            <person name="Probst A.J."/>
            <person name="Thomas B.C."/>
            <person name="Singh A."/>
            <person name="Wilkins M.J."/>
            <person name="Karaoz U."/>
            <person name="Brodie E.L."/>
            <person name="Williams K.H."/>
            <person name="Hubbard S.S."/>
            <person name="Banfield J.F."/>
        </authorList>
    </citation>
    <scope>NUCLEOTIDE SEQUENCE [LARGE SCALE GENOMIC DNA]</scope>
</reference>
<organism evidence="1 2">
    <name type="scientific">Candidatus Staskawiczbacteria bacterium RIFCSPHIGHO2_01_FULL_39_25</name>
    <dbReference type="NCBI Taxonomy" id="1802202"/>
    <lineage>
        <taxon>Bacteria</taxon>
        <taxon>Candidatus Staskawicziibacteriota</taxon>
    </lineage>
</organism>
<evidence type="ECO:0000313" key="1">
    <source>
        <dbReference type="EMBL" id="OGZ64393.1"/>
    </source>
</evidence>
<gene>
    <name evidence="1" type="ORF">A2730_03915</name>
</gene>
<dbReference type="Proteomes" id="UP000176855">
    <property type="component" value="Unassembled WGS sequence"/>
</dbReference>